<dbReference type="Pfam" id="PF00105">
    <property type="entry name" value="zf-C4"/>
    <property type="match status" value="1"/>
</dbReference>
<feature type="compositionally biased region" description="Basic residues" evidence="9">
    <location>
        <begin position="458"/>
        <end position="467"/>
    </location>
</feature>
<feature type="region of interest" description="Disordered" evidence="9">
    <location>
        <begin position="457"/>
        <end position="481"/>
    </location>
</feature>
<evidence type="ECO:0000256" key="5">
    <source>
        <dbReference type="ARBA" id="ARBA00023125"/>
    </source>
</evidence>
<keyword evidence="8" id="KW-0539">Nucleus</keyword>
<keyword evidence="5" id="KW-0238">DNA-binding</keyword>
<keyword evidence="1" id="KW-0479">Metal-binding</keyword>
<dbReference type="PROSITE" id="PS00031">
    <property type="entry name" value="NUCLEAR_REC_DBD_1"/>
    <property type="match status" value="1"/>
</dbReference>
<feature type="domain" description="Nuclear receptor" evidence="11">
    <location>
        <begin position="4"/>
        <end position="98"/>
    </location>
</feature>
<dbReference type="AlphaFoldDB" id="A0AAW0U823"/>
<comment type="caution">
    <text evidence="12">The sequence shown here is derived from an EMBL/GenBank/DDBJ whole genome shotgun (WGS) entry which is preliminary data.</text>
</comment>
<evidence type="ECO:0000256" key="7">
    <source>
        <dbReference type="ARBA" id="ARBA00023170"/>
    </source>
</evidence>
<dbReference type="PANTHER" id="PTHR24083">
    <property type="entry name" value="NUCLEAR HORMONE RECEPTOR"/>
    <property type="match status" value="1"/>
</dbReference>
<feature type="transmembrane region" description="Helical" evidence="10">
    <location>
        <begin position="569"/>
        <end position="594"/>
    </location>
</feature>
<keyword evidence="4" id="KW-0805">Transcription regulation</keyword>
<feature type="region of interest" description="Disordered" evidence="9">
    <location>
        <begin position="544"/>
        <end position="563"/>
    </location>
</feature>
<evidence type="ECO:0000256" key="3">
    <source>
        <dbReference type="ARBA" id="ARBA00022833"/>
    </source>
</evidence>
<dbReference type="Proteomes" id="UP001487740">
    <property type="component" value="Unassembled WGS sequence"/>
</dbReference>
<keyword evidence="7" id="KW-0675">Receptor</keyword>
<reference evidence="12 13" key="1">
    <citation type="submission" date="2023-03" db="EMBL/GenBank/DDBJ databases">
        <title>High-quality genome of Scylla paramamosain provides insights in environmental adaptation.</title>
        <authorList>
            <person name="Zhang L."/>
        </authorList>
    </citation>
    <scope>NUCLEOTIDE SEQUENCE [LARGE SCALE GENOMIC DNA]</scope>
    <source>
        <strain evidence="12">LZ_2023a</strain>
        <tissue evidence="12">Muscle</tissue>
    </source>
</reference>
<keyword evidence="6" id="KW-0804">Transcription</keyword>
<feature type="compositionally biased region" description="Basic residues" evidence="9">
    <location>
        <begin position="553"/>
        <end position="562"/>
    </location>
</feature>
<dbReference type="InterPro" id="IPR050274">
    <property type="entry name" value="Nuclear_hormone_rcpt_NR2"/>
</dbReference>
<sequence length="625" mass="70004">MSSVLKCGVCGAQARGVHFGGVSCDPCKAFFRRSVQTGMWQAFHCTASTITVTVTAAYPAIANGNANTKGCHQNYRSCQACRYRRCEEIGMSPSLVMSEEGRKALMARRLEKRRKQLVLLQEEDQQRREVRKESGSDQENEEWREKGKREMDVYEVKKEEEEEFEEAKNEEKVNMQCSTMADLPRVILADSSITGVLVRLLRKSLVFPEFREDAAMLRQKTGLAPVEEGNAGQLTARTEHLIFALCKGLGRFYTLTMPLLELGCRQQQEEAVLKHAVAMGVILYASHQFQGQGEWWPRRALSPSCWWPRVTLREVFCLLPAAHHRTAFAAFMRKNCSFFADEVVTAISLVAALCDAQRCSTSADGGGLKQEPGAVFTAEDGLEREEKEKEKGKEEEVRRRDLCLGLLHRYLTHKHQDAAIASSITTELISCLEEVRGLASCLTTATKDDLLYAATSHTTHHAPHHAPGRPEDSEDETVVKGDPETAYEEETFNCLNACKGAQGGEATSASIEVKGGSRLHLRLPGNYRLEHQWQDDQSATFHLTFTTRPPRPSSRHGKKKKKEGSSSQLLGYVTVTILLLCLVLVLTWDFAVFLPSFGYKPPRDVTPRDSNFTREQLIARGRILS</sequence>
<keyword evidence="13" id="KW-1185">Reference proteome</keyword>
<evidence type="ECO:0000313" key="12">
    <source>
        <dbReference type="EMBL" id="KAK8395896.1"/>
    </source>
</evidence>
<dbReference type="PRINTS" id="PR00047">
    <property type="entry name" value="STROIDFINGER"/>
</dbReference>
<keyword evidence="2" id="KW-0863">Zinc-finger</keyword>
<accession>A0AAW0U823</accession>
<keyword evidence="10" id="KW-0812">Transmembrane</keyword>
<dbReference type="GO" id="GO:0043565">
    <property type="term" value="F:sequence-specific DNA binding"/>
    <property type="evidence" value="ECO:0007669"/>
    <property type="project" value="InterPro"/>
</dbReference>
<evidence type="ECO:0000259" key="11">
    <source>
        <dbReference type="PROSITE" id="PS51030"/>
    </source>
</evidence>
<dbReference type="Gene3D" id="3.30.50.10">
    <property type="entry name" value="Erythroid Transcription Factor GATA-1, subunit A"/>
    <property type="match status" value="1"/>
</dbReference>
<protein>
    <recommendedName>
        <fullName evidence="11">Nuclear receptor domain-containing protein</fullName>
    </recommendedName>
</protein>
<dbReference type="GO" id="GO:0008270">
    <property type="term" value="F:zinc ion binding"/>
    <property type="evidence" value="ECO:0007669"/>
    <property type="project" value="UniProtKB-KW"/>
</dbReference>
<dbReference type="InterPro" id="IPR013088">
    <property type="entry name" value="Znf_NHR/GATA"/>
</dbReference>
<evidence type="ECO:0000256" key="2">
    <source>
        <dbReference type="ARBA" id="ARBA00022771"/>
    </source>
</evidence>
<dbReference type="InterPro" id="IPR001628">
    <property type="entry name" value="Znf_hrmn_rcpt"/>
</dbReference>
<keyword evidence="10" id="KW-0472">Membrane</keyword>
<evidence type="ECO:0000256" key="8">
    <source>
        <dbReference type="ARBA" id="ARBA00023242"/>
    </source>
</evidence>
<organism evidence="12 13">
    <name type="scientific">Scylla paramamosain</name>
    <name type="common">Mud crab</name>
    <dbReference type="NCBI Taxonomy" id="85552"/>
    <lineage>
        <taxon>Eukaryota</taxon>
        <taxon>Metazoa</taxon>
        <taxon>Ecdysozoa</taxon>
        <taxon>Arthropoda</taxon>
        <taxon>Crustacea</taxon>
        <taxon>Multicrustacea</taxon>
        <taxon>Malacostraca</taxon>
        <taxon>Eumalacostraca</taxon>
        <taxon>Eucarida</taxon>
        <taxon>Decapoda</taxon>
        <taxon>Pleocyemata</taxon>
        <taxon>Brachyura</taxon>
        <taxon>Eubrachyura</taxon>
        <taxon>Portunoidea</taxon>
        <taxon>Portunidae</taxon>
        <taxon>Portuninae</taxon>
        <taxon>Scylla</taxon>
    </lineage>
</organism>
<evidence type="ECO:0000256" key="4">
    <source>
        <dbReference type="ARBA" id="ARBA00023015"/>
    </source>
</evidence>
<evidence type="ECO:0000256" key="6">
    <source>
        <dbReference type="ARBA" id="ARBA00023163"/>
    </source>
</evidence>
<evidence type="ECO:0000256" key="10">
    <source>
        <dbReference type="SAM" id="Phobius"/>
    </source>
</evidence>
<dbReference type="PROSITE" id="PS51030">
    <property type="entry name" value="NUCLEAR_REC_DBD_2"/>
    <property type="match status" value="1"/>
</dbReference>
<keyword evidence="3" id="KW-0862">Zinc</keyword>
<keyword evidence="10" id="KW-1133">Transmembrane helix</keyword>
<feature type="region of interest" description="Disordered" evidence="9">
    <location>
        <begin position="124"/>
        <end position="150"/>
    </location>
</feature>
<dbReference type="GO" id="GO:0003700">
    <property type="term" value="F:DNA-binding transcription factor activity"/>
    <property type="evidence" value="ECO:0007669"/>
    <property type="project" value="InterPro"/>
</dbReference>
<dbReference type="SMART" id="SM00399">
    <property type="entry name" value="ZnF_C4"/>
    <property type="match status" value="1"/>
</dbReference>
<evidence type="ECO:0000256" key="9">
    <source>
        <dbReference type="SAM" id="MobiDB-lite"/>
    </source>
</evidence>
<gene>
    <name evidence="12" type="ORF">O3P69_005787</name>
</gene>
<dbReference type="EMBL" id="JARAKH010000017">
    <property type="protein sequence ID" value="KAK8395896.1"/>
    <property type="molecule type" value="Genomic_DNA"/>
</dbReference>
<evidence type="ECO:0000313" key="13">
    <source>
        <dbReference type="Proteomes" id="UP001487740"/>
    </source>
</evidence>
<proteinExistence type="predicted"/>
<evidence type="ECO:0000256" key="1">
    <source>
        <dbReference type="ARBA" id="ARBA00022723"/>
    </source>
</evidence>
<dbReference type="SUPFAM" id="SSF57716">
    <property type="entry name" value="Glucocorticoid receptor-like (DNA-binding domain)"/>
    <property type="match status" value="1"/>
</dbReference>
<name>A0AAW0U823_SCYPA</name>